<evidence type="ECO:0000256" key="1">
    <source>
        <dbReference type="SAM" id="MobiDB-lite"/>
    </source>
</evidence>
<organism evidence="2">
    <name type="scientific">Tanacetum cinerariifolium</name>
    <name type="common">Dalmatian daisy</name>
    <name type="synonym">Chrysanthemum cinerariifolium</name>
    <dbReference type="NCBI Taxonomy" id="118510"/>
    <lineage>
        <taxon>Eukaryota</taxon>
        <taxon>Viridiplantae</taxon>
        <taxon>Streptophyta</taxon>
        <taxon>Embryophyta</taxon>
        <taxon>Tracheophyta</taxon>
        <taxon>Spermatophyta</taxon>
        <taxon>Magnoliopsida</taxon>
        <taxon>eudicotyledons</taxon>
        <taxon>Gunneridae</taxon>
        <taxon>Pentapetalae</taxon>
        <taxon>asterids</taxon>
        <taxon>campanulids</taxon>
        <taxon>Asterales</taxon>
        <taxon>Asteraceae</taxon>
        <taxon>Asteroideae</taxon>
        <taxon>Anthemideae</taxon>
        <taxon>Anthemidinae</taxon>
        <taxon>Tanacetum</taxon>
    </lineage>
</organism>
<feature type="compositionally biased region" description="Acidic residues" evidence="1">
    <location>
        <begin position="93"/>
        <end position="105"/>
    </location>
</feature>
<dbReference type="AlphaFoldDB" id="A0A699L4K7"/>
<feature type="region of interest" description="Disordered" evidence="1">
    <location>
        <begin position="93"/>
        <end position="223"/>
    </location>
</feature>
<name>A0A699L4K7_TANCI</name>
<proteinExistence type="predicted"/>
<sequence>QGAECAHIPCSCSIECQISTPLKNLQYLLPQQQYHFFDLYTQHVFESVESYPDLHGWSLKVVMANSNPGNLNVPNKGVPEEDPHHLLDYDEEEDLEMEIEEEEPKEEPVEEPKPLPGHGDQFDAHPNPHPGNMNGWVDDDDDDDDDVEEEEDEENEDADIKEDDDAEIIFPYEVQGDQTPQPRDESSDSEFEAEEADDELEVEEACVEPEVEEAGDEPEAEGC</sequence>
<feature type="non-terminal residue" evidence="2">
    <location>
        <position position="1"/>
    </location>
</feature>
<accession>A0A699L4K7</accession>
<protein>
    <submittedName>
        <fullName evidence="2">Uncharacterized protein</fullName>
    </submittedName>
</protein>
<dbReference type="EMBL" id="BKCJ010571317">
    <property type="protein sequence ID" value="GFB18859.1"/>
    <property type="molecule type" value="Genomic_DNA"/>
</dbReference>
<evidence type="ECO:0000313" key="2">
    <source>
        <dbReference type="EMBL" id="GFB18859.1"/>
    </source>
</evidence>
<feature type="compositionally biased region" description="Acidic residues" evidence="1">
    <location>
        <begin position="187"/>
        <end position="223"/>
    </location>
</feature>
<reference evidence="2" key="1">
    <citation type="journal article" date="2019" name="Sci. Rep.">
        <title>Draft genome of Tanacetum cinerariifolium, the natural source of mosquito coil.</title>
        <authorList>
            <person name="Yamashiro T."/>
            <person name="Shiraishi A."/>
            <person name="Satake H."/>
            <person name="Nakayama K."/>
        </authorList>
    </citation>
    <scope>NUCLEOTIDE SEQUENCE</scope>
</reference>
<comment type="caution">
    <text evidence="2">The sequence shown here is derived from an EMBL/GenBank/DDBJ whole genome shotgun (WGS) entry which is preliminary data.</text>
</comment>
<gene>
    <name evidence="2" type="ORF">Tci_690830</name>
</gene>
<feature type="compositionally biased region" description="Acidic residues" evidence="1">
    <location>
        <begin position="137"/>
        <end position="167"/>
    </location>
</feature>